<feature type="domain" description="CusB-like beta-barrel" evidence="8">
    <location>
        <begin position="262"/>
        <end position="336"/>
    </location>
</feature>
<evidence type="ECO:0000259" key="9">
    <source>
        <dbReference type="Pfam" id="PF25975"/>
    </source>
</evidence>
<feature type="signal peptide" evidence="5">
    <location>
        <begin position="1"/>
        <end position="19"/>
    </location>
</feature>
<dbReference type="PANTHER" id="PTHR30097:SF15">
    <property type="entry name" value="CATION EFFLUX SYSTEM PROTEIN CUSB"/>
    <property type="match status" value="1"/>
</dbReference>
<dbReference type="OrthoDB" id="9806939at2"/>
<sequence>MSRRAFLLGVVALGWSAWAMTFGDTAFASEATAGSPLATTHDDSHAGHAHADPHSPAAVTQYVCPMHPQIIRDEPGTCPICGMDLVEKRVEPMTDRYPPVSLTSAVVQTLGVRTAVAERGLLWRAIRTLGRVTYDETRLAHVHPRASGWIEALDLRAEGEPVKRGQTLAEFYAPDILSAQIDFLLAREGRSGARIDTDKARNLLRLLAVPDDVISAIERDDRPRNRIPVRAPMDGIVTRIEAREGMYVTESTEMFRVADLSRVWVMVDVYEHQIDWLKPGAPAEIRVPARPGRTWDGQVDYLYPELDPDTRTLRVRLVFDNPDLSLKPNMFADVEIFGGPKRDVLKIPAEALIVTGTRTSVVRALGDGRFQPVDVVSGMQRDGVVEILSGLEAGDRVVTSGQFLIDSESNLRASFQRLSEPGAEGAAAAAHSGHGGH</sequence>
<dbReference type="InterPro" id="IPR058649">
    <property type="entry name" value="CzcB_C"/>
</dbReference>
<feature type="domain" description="Heavy metal binding" evidence="6">
    <location>
        <begin position="62"/>
        <end position="88"/>
    </location>
</feature>
<dbReference type="FunFam" id="2.40.30.170:FF:000010">
    <property type="entry name" value="Efflux RND transporter periplasmic adaptor subunit"/>
    <property type="match status" value="1"/>
</dbReference>
<dbReference type="InterPro" id="IPR058790">
    <property type="entry name" value="BSH_CusB"/>
</dbReference>
<dbReference type="AlphaFoldDB" id="A0A6N8EA45"/>
<dbReference type="FunFam" id="2.40.420.20:FF:000003">
    <property type="entry name" value="Cation efflux system protein cusB"/>
    <property type="match status" value="1"/>
</dbReference>
<dbReference type="Pfam" id="PF25975">
    <property type="entry name" value="CzcB_C"/>
    <property type="match status" value="1"/>
</dbReference>
<evidence type="ECO:0000256" key="3">
    <source>
        <dbReference type="ARBA" id="ARBA00022729"/>
    </source>
</evidence>
<dbReference type="GO" id="GO:0030288">
    <property type="term" value="C:outer membrane-bounded periplasmic space"/>
    <property type="evidence" value="ECO:0007669"/>
    <property type="project" value="TreeGrafter"/>
</dbReference>
<dbReference type="Pfam" id="PF25919">
    <property type="entry name" value="BSH_CusB"/>
    <property type="match status" value="1"/>
</dbReference>
<dbReference type="NCBIfam" id="TIGR01730">
    <property type="entry name" value="RND_mfp"/>
    <property type="match status" value="1"/>
</dbReference>
<accession>A0A6N8EA45</accession>
<comment type="similarity">
    <text evidence="1">Belongs to the membrane fusion protein (MFP) (TC 8.A.1) family.</text>
</comment>
<dbReference type="EMBL" id="WNKT01000014">
    <property type="protein sequence ID" value="MTW21163.1"/>
    <property type="molecule type" value="Genomic_DNA"/>
</dbReference>
<evidence type="ECO:0000313" key="11">
    <source>
        <dbReference type="Proteomes" id="UP000434044"/>
    </source>
</evidence>
<organism evidence="10 11">
    <name type="scientific">Allochromatium palmeri</name>
    <dbReference type="NCBI Taxonomy" id="231048"/>
    <lineage>
        <taxon>Bacteria</taxon>
        <taxon>Pseudomonadati</taxon>
        <taxon>Pseudomonadota</taxon>
        <taxon>Gammaproteobacteria</taxon>
        <taxon>Chromatiales</taxon>
        <taxon>Chromatiaceae</taxon>
        <taxon>Allochromatium</taxon>
    </lineage>
</organism>
<dbReference type="InterPro" id="IPR051909">
    <property type="entry name" value="MFP_Cation_Efflux"/>
</dbReference>
<dbReference type="InterPro" id="IPR045800">
    <property type="entry name" value="HMBD"/>
</dbReference>
<proteinExistence type="inferred from homology"/>
<dbReference type="Pfam" id="PF19335">
    <property type="entry name" value="HMBD"/>
    <property type="match status" value="1"/>
</dbReference>
<feature type="domain" description="CzcB-like C-terminal circularly permuted SH3-like" evidence="9">
    <location>
        <begin position="346"/>
        <end position="405"/>
    </location>
</feature>
<evidence type="ECO:0000313" key="10">
    <source>
        <dbReference type="EMBL" id="MTW21163.1"/>
    </source>
</evidence>
<dbReference type="InterPro" id="IPR058792">
    <property type="entry name" value="Beta-barrel_RND_2"/>
</dbReference>
<dbReference type="Proteomes" id="UP000434044">
    <property type="component" value="Unassembled WGS sequence"/>
</dbReference>
<keyword evidence="11" id="KW-1185">Reference proteome</keyword>
<dbReference type="RefSeq" id="WP_155449744.1">
    <property type="nucleotide sequence ID" value="NZ_WNKT01000014.1"/>
</dbReference>
<comment type="caution">
    <text evidence="10">The sequence shown here is derived from an EMBL/GenBank/DDBJ whole genome shotgun (WGS) entry which is preliminary data.</text>
</comment>
<feature type="domain" description="CusB-like barrel-sandwich hybrid" evidence="7">
    <location>
        <begin position="140"/>
        <end position="258"/>
    </location>
</feature>
<dbReference type="SUPFAM" id="SSF111369">
    <property type="entry name" value="HlyD-like secretion proteins"/>
    <property type="match status" value="1"/>
</dbReference>
<keyword evidence="2" id="KW-0813">Transport</keyword>
<keyword evidence="3 5" id="KW-0732">Signal</keyword>
<evidence type="ECO:0000256" key="5">
    <source>
        <dbReference type="SAM" id="SignalP"/>
    </source>
</evidence>
<evidence type="ECO:0000259" key="8">
    <source>
        <dbReference type="Pfam" id="PF25954"/>
    </source>
</evidence>
<evidence type="ECO:0000259" key="7">
    <source>
        <dbReference type="Pfam" id="PF25919"/>
    </source>
</evidence>
<dbReference type="InterPro" id="IPR006143">
    <property type="entry name" value="RND_pump_MFP"/>
</dbReference>
<dbReference type="GO" id="GO:0060003">
    <property type="term" value="P:copper ion export"/>
    <property type="evidence" value="ECO:0007669"/>
    <property type="project" value="TreeGrafter"/>
</dbReference>
<dbReference type="GO" id="GO:0015679">
    <property type="term" value="P:plasma membrane copper ion transport"/>
    <property type="evidence" value="ECO:0007669"/>
    <property type="project" value="TreeGrafter"/>
</dbReference>
<gene>
    <name evidence="10" type="ORF">GJ668_08635</name>
</gene>
<evidence type="ECO:0000259" key="6">
    <source>
        <dbReference type="Pfam" id="PF19335"/>
    </source>
</evidence>
<evidence type="ECO:0000256" key="4">
    <source>
        <dbReference type="ARBA" id="ARBA00023065"/>
    </source>
</evidence>
<name>A0A6N8EA45_9GAMM</name>
<evidence type="ECO:0000256" key="1">
    <source>
        <dbReference type="ARBA" id="ARBA00009477"/>
    </source>
</evidence>
<dbReference type="Gene3D" id="2.40.420.20">
    <property type="match status" value="1"/>
</dbReference>
<feature type="chain" id="PRO_5026914527" evidence="5">
    <location>
        <begin position="20"/>
        <end position="437"/>
    </location>
</feature>
<dbReference type="Gene3D" id="2.40.30.170">
    <property type="match status" value="1"/>
</dbReference>
<evidence type="ECO:0000256" key="2">
    <source>
        <dbReference type="ARBA" id="ARBA00022448"/>
    </source>
</evidence>
<dbReference type="PANTHER" id="PTHR30097">
    <property type="entry name" value="CATION EFFLUX SYSTEM PROTEIN CUSB"/>
    <property type="match status" value="1"/>
</dbReference>
<dbReference type="GO" id="GO:0016020">
    <property type="term" value="C:membrane"/>
    <property type="evidence" value="ECO:0007669"/>
    <property type="project" value="InterPro"/>
</dbReference>
<dbReference type="GO" id="GO:0046914">
    <property type="term" value="F:transition metal ion binding"/>
    <property type="evidence" value="ECO:0007669"/>
    <property type="project" value="TreeGrafter"/>
</dbReference>
<keyword evidence="4" id="KW-0406">Ion transport</keyword>
<dbReference type="GO" id="GO:0022857">
    <property type="term" value="F:transmembrane transporter activity"/>
    <property type="evidence" value="ECO:0007669"/>
    <property type="project" value="InterPro"/>
</dbReference>
<reference evidence="10 11" key="1">
    <citation type="submission" date="2019-11" db="EMBL/GenBank/DDBJ databases">
        <title>Whole-genome sequence of the anaerobic purple sulfur bacterium Allochromatium palmeri DSM 15591.</title>
        <authorList>
            <person name="Kyndt J.A."/>
            <person name="Meyer T.E."/>
        </authorList>
    </citation>
    <scope>NUCLEOTIDE SEQUENCE [LARGE SCALE GENOMIC DNA]</scope>
    <source>
        <strain evidence="10 11">DSM 15591</strain>
    </source>
</reference>
<protein>
    <submittedName>
        <fullName evidence="10">Efflux RND transporter periplasmic adaptor subunit</fullName>
    </submittedName>
</protein>
<dbReference type="Pfam" id="PF25954">
    <property type="entry name" value="Beta-barrel_RND_2"/>
    <property type="match status" value="1"/>
</dbReference>